<dbReference type="Gene3D" id="3.40.50.10380">
    <property type="entry name" value="Malic enzyme, N-terminal domain"/>
    <property type="match status" value="1"/>
</dbReference>
<evidence type="ECO:0000259" key="4">
    <source>
        <dbReference type="PROSITE" id="PS50067"/>
    </source>
</evidence>
<dbReference type="GO" id="GO:0006108">
    <property type="term" value="P:malate metabolic process"/>
    <property type="evidence" value="ECO:0007669"/>
    <property type="project" value="TreeGrafter"/>
</dbReference>
<dbReference type="GO" id="GO:0004471">
    <property type="term" value="F:malate dehydrogenase (decarboxylating) (NAD+) activity"/>
    <property type="evidence" value="ECO:0007669"/>
    <property type="project" value="TreeGrafter"/>
</dbReference>
<dbReference type="InterPro" id="IPR046346">
    <property type="entry name" value="Aminoacid_DH-like_N_sf"/>
</dbReference>
<dbReference type="InterPro" id="IPR036961">
    <property type="entry name" value="Kinesin_motor_dom_sf"/>
</dbReference>
<evidence type="ECO:0000256" key="1">
    <source>
        <dbReference type="ARBA" id="ARBA00001946"/>
    </source>
</evidence>
<dbReference type="PROSITE" id="PS50067">
    <property type="entry name" value="KINESIN_MOTOR_2"/>
    <property type="match status" value="1"/>
</dbReference>
<comment type="cofactor">
    <cofactor evidence="1">
        <name>Mg(2+)</name>
        <dbReference type="ChEBI" id="CHEBI:18420"/>
    </cofactor>
</comment>
<dbReference type="GO" id="GO:0005524">
    <property type="term" value="F:ATP binding"/>
    <property type="evidence" value="ECO:0007669"/>
    <property type="project" value="InterPro"/>
</dbReference>
<dbReference type="EMBL" id="OIVN01000666">
    <property type="protein sequence ID" value="SPC83704.1"/>
    <property type="molecule type" value="Genomic_DNA"/>
</dbReference>
<dbReference type="InterPro" id="IPR001891">
    <property type="entry name" value="Malic_OxRdtase"/>
</dbReference>
<dbReference type="SMART" id="SM01274">
    <property type="entry name" value="malic"/>
    <property type="match status" value="1"/>
</dbReference>
<dbReference type="Gene3D" id="3.40.850.10">
    <property type="entry name" value="Kinesin motor domain"/>
    <property type="match status" value="1"/>
</dbReference>
<dbReference type="GO" id="GO:0008017">
    <property type="term" value="F:microtubule binding"/>
    <property type="evidence" value="ECO:0007669"/>
    <property type="project" value="InterPro"/>
</dbReference>
<name>A0A2N9FA98_FAGSY</name>
<dbReference type="InterPro" id="IPR027417">
    <property type="entry name" value="P-loop_NTPase"/>
</dbReference>
<comment type="similarity">
    <text evidence="3">Belongs to the TRAFAC class myosin-kinesin ATPase superfamily. Kinesin family.</text>
</comment>
<protein>
    <recommendedName>
        <fullName evidence="4">Kinesin motor domain-containing protein</fullName>
    </recommendedName>
</protein>
<accession>A0A2N9FA98</accession>
<dbReference type="GO" id="GO:0007018">
    <property type="term" value="P:microtubule-based movement"/>
    <property type="evidence" value="ECO:0007669"/>
    <property type="project" value="InterPro"/>
</dbReference>
<organism evidence="5">
    <name type="scientific">Fagus sylvatica</name>
    <name type="common">Beechnut</name>
    <dbReference type="NCBI Taxonomy" id="28930"/>
    <lineage>
        <taxon>Eukaryota</taxon>
        <taxon>Viridiplantae</taxon>
        <taxon>Streptophyta</taxon>
        <taxon>Embryophyta</taxon>
        <taxon>Tracheophyta</taxon>
        <taxon>Spermatophyta</taxon>
        <taxon>Magnoliopsida</taxon>
        <taxon>eudicotyledons</taxon>
        <taxon>Gunneridae</taxon>
        <taxon>Pentapetalae</taxon>
        <taxon>rosids</taxon>
        <taxon>fabids</taxon>
        <taxon>Fagales</taxon>
        <taxon>Fagaceae</taxon>
        <taxon>Fagus</taxon>
    </lineage>
</organism>
<sequence length="436" mass="49637">MEVSNGVRIRFWNDHWCGEEPLKVTFPELFSIARDKEASIADLMSFGTGVLHWDLSFNQSVHDWELESLTSFMDTIYAIPLRGTGEDHLCWEHPSNKNFVVKKYYLSLGPPHSILFSWKIIWKTKVPPCVAFFSWTATLGKWVMPRTVLDLFGAWLGKMGRHGSILVWKIVSHCLVDMIVMTDGSRILGLGDLGVQGIGIPIGKLDMYVAAAGINPQRILPVMLDVGTNNQKLLEDPIYLGLGQPRLEGEEYLSIVDEFMEAAQGYCSEVAADLLVLRKHFLGWLVCQWQRSRIACRATIVTGSGKTYTMLGDIEDLELKPSPHHGMTPRIFEFLFARIEAVILALFATEEEIRRDEKLKYNCKCSFLEIYNENKSRISLIPHLPICWSEICKDLGLRSEQQWRLWMESSKNSFCKLGIGLLNFHLLLTNSSPFSM</sequence>
<gene>
    <name evidence="5" type="ORF">FSB_LOCUS11586</name>
</gene>
<dbReference type="AlphaFoldDB" id="A0A2N9FA98"/>
<proteinExistence type="inferred from homology"/>
<evidence type="ECO:0000256" key="3">
    <source>
        <dbReference type="PROSITE-ProRule" id="PRU00283"/>
    </source>
</evidence>
<comment type="caution">
    <text evidence="3">Lacks conserved residue(s) required for the propagation of feature annotation.</text>
</comment>
<dbReference type="GO" id="GO:0005739">
    <property type="term" value="C:mitochondrion"/>
    <property type="evidence" value="ECO:0007669"/>
    <property type="project" value="TreeGrafter"/>
</dbReference>
<feature type="domain" description="Kinesin motor" evidence="4">
    <location>
        <begin position="301"/>
        <end position="436"/>
    </location>
</feature>
<dbReference type="Pfam" id="PF00390">
    <property type="entry name" value="malic"/>
    <property type="match status" value="1"/>
</dbReference>
<dbReference type="Pfam" id="PF00225">
    <property type="entry name" value="Kinesin"/>
    <property type="match status" value="1"/>
</dbReference>
<dbReference type="InterPro" id="IPR001752">
    <property type="entry name" value="Kinesin_motor_dom"/>
</dbReference>
<keyword evidence="2" id="KW-0505">Motor protein</keyword>
<dbReference type="SUPFAM" id="SSF52540">
    <property type="entry name" value="P-loop containing nucleoside triphosphate hydrolases"/>
    <property type="match status" value="1"/>
</dbReference>
<reference evidence="5" key="1">
    <citation type="submission" date="2018-02" db="EMBL/GenBank/DDBJ databases">
        <authorList>
            <person name="Cohen D.B."/>
            <person name="Kent A.D."/>
        </authorList>
    </citation>
    <scope>NUCLEOTIDE SEQUENCE</scope>
</reference>
<evidence type="ECO:0000256" key="2">
    <source>
        <dbReference type="ARBA" id="ARBA00023175"/>
    </source>
</evidence>
<dbReference type="PRINTS" id="PR00072">
    <property type="entry name" value="MALOXRDTASE"/>
</dbReference>
<dbReference type="InterPro" id="IPR012301">
    <property type="entry name" value="Malic_N_dom"/>
</dbReference>
<dbReference type="PANTHER" id="PTHR23406">
    <property type="entry name" value="MALIC ENZYME-RELATED"/>
    <property type="match status" value="1"/>
</dbReference>
<evidence type="ECO:0000313" key="5">
    <source>
        <dbReference type="EMBL" id="SPC83704.1"/>
    </source>
</evidence>
<dbReference type="GO" id="GO:0003777">
    <property type="term" value="F:microtubule motor activity"/>
    <property type="evidence" value="ECO:0007669"/>
    <property type="project" value="InterPro"/>
</dbReference>
<dbReference type="InterPro" id="IPR037062">
    <property type="entry name" value="Malic_N_dom_sf"/>
</dbReference>
<dbReference type="SUPFAM" id="SSF53223">
    <property type="entry name" value="Aminoacid dehydrogenase-like, N-terminal domain"/>
    <property type="match status" value="1"/>
</dbReference>
<dbReference type="PANTHER" id="PTHR23406:SF73">
    <property type="entry name" value="NAD-DEPENDENT MALIC ENZYME 2, MITOCHONDRIAL"/>
    <property type="match status" value="1"/>
</dbReference>